<dbReference type="Proteomes" id="UP000182190">
    <property type="component" value="Unassembled WGS sequence"/>
</dbReference>
<evidence type="ECO:0000256" key="1">
    <source>
        <dbReference type="ARBA" id="ARBA00004651"/>
    </source>
</evidence>
<evidence type="ECO:0000256" key="6">
    <source>
        <dbReference type="ARBA" id="ARBA00023136"/>
    </source>
</evidence>
<dbReference type="SUPFAM" id="SSF82689">
    <property type="entry name" value="Mechanosensitive channel protein MscS (YggB), C-terminal domain"/>
    <property type="match status" value="1"/>
</dbReference>
<dbReference type="Gene3D" id="2.30.30.60">
    <property type="match status" value="1"/>
</dbReference>
<comment type="caution">
    <text evidence="10">The sequence shown here is derived from an EMBL/GenBank/DDBJ whole genome shotgun (WGS) entry which is preliminary data.</text>
</comment>
<keyword evidence="5 7" id="KW-1133">Transmembrane helix</keyword>
<evidence type="ECO:0000256" key="3">
    <source>
        <dbReference type="ARBA" id="ARBA00022475"/>
    </source>
</evidence>
<organism evidence="10 11">
    <name type="scientific">Planktothrix paucivesiculata PCC 9631</name>
    <dbReference type="NCBI Taxonomy" id="671071"/>
    <lineage>
        <taxon>Bacteria</taxon>
        <taxon>Bacillati</taxon>
        <taxon>Cyanobacteriota</taxon>
        <taxon>Cyanophyceae</taxon>
        <taxon>Oscillatoriophycideae</taxon>
        <taxon>Oscillatoriales</taxon>
        <taxon>Microcoleaceae</taxon>
        <taxon>Planktothrix</taxon>
    </lineage>
</organism>
<protein>
    <submittedName>
        <fullName evidence="10">MscS Mechanosensitive ion channel</fullName>
    </submittedName>
</protein>
<evidence type="ECO:0000256" key="7">
    <source>
        <dbReference type="SAM" id="Phobius"/>
    </source>
</evidence>
<dbReference type="Pfam" id="PF00924">
    <property type="entry name" value="MS_channel_2nd"/>
    <property type="match status" value="1"/>
</dbReference>
<dbReference type="InterPro" id="IPR011066">
    <property type="entry name" value="MscS_channel_C_sf"/>
</dbReference>
<dbReference type="InterPro" id="IPR023408">
    <property type="entry name" value="MscS_beta-dom_sf"/>
</dbReference>
<comment type="similarity">
    <text evidence="2">Belongs to the MscS (TC 1.A.23) family.</text>
</comment>
<evidence type="ECO:0000313" key="10">
    <source>
        <dbReference type="EMBL" id="VXD11763.1"/>
    </source>
</evidence>
<evidence type="ECO:0000256" key="5">
    <source>
        <dbReference type="ARBA" id="ARBA00022989"/>
    </source>
</evidence>
<dbReference type="EMBL" id="CZCS02000007">
    <property type="protein sequence ID" value="VXD11763.1"/>
    <property type="molecule type" value="Genomic_DNA"/>
</dbReference>
<evidence type="ECO:0000259" key="9">
    <source>
        <dbReference type="Pfam" id="PF21082"/>
    </source>
</evidence>
<dbReference type="AlphaFoldDB" id="A0A7Z9DUU4"/>
<dbReference type="PANTHER" id="PTHR30460:SF0">
    <property type="entry name" value="MODERATE CONDUCTANCE MECHANOSENSITIVE CHANNEL YBIO"/>
    <property type="match status" value="1"/>
</dbReference>
<feature type="transmembrane region" description="Helical" evidence="7">
    <location>
        <begin position="177"/>
        <end position="196"/>
    </location>
</feature>
<dbReference type="SUPFAM" id="SSF50182">
    <property type="entry name" value="Sm-like ribonucleoproteins"/>
    <property type="match status" value="1"/>
</dbReference>
<dbReference type="Gene3D" id="3.30.70.100">
    <property type="match status" value="1"/>
</dbReference>
<dbReference type="Pfam" id="PF21082">
    <property type="entry name" value="MS_channel_3rd"/>
    <property type="match status" value="1"/>
</dbReference>
<feature type="transmembrane region" description="Helical" evidence="7">
    <location>
        <begin position="331"/>
        <end position="352"/>
    </location>
</feature>
<feature type="domain" description="Mechanosensitive ion channel MscS C-terminal" evidence="9">
    <location>
        <begin position="446"/>
        <end position="534"/>
    </location>
</feature>
<keyword evidence="3" id="KW-1003">Cell membrane</keyword>
<accession>A0A7Z9DUU4</accession>
<sequence length="557" mass="63350">MRFFKSKYQAIFLLSLIILTCGLITLPKAWGQVIPVNSLNNLLNPVDDSVIVQRTVRLDGQELFQITAPRVSEDESRHPPINRRVGKIENRLSFVVNSDFDINSLQIFYKIKNSLPVIYAAWEGRERPYELMTVTPLDAEINGIDSETHVMELIPIIHEGIIQAKLERKPEFLQRQLGIAFVLLLGMSLITGLVCWRENQLKNQWKILSENAPPKPLNPHADEHTKAFISYQKKIDFNKLQRQAAQIFKLIIGYTVFFVILGLFPQTRSIQLILSAMNSLLIITIIFYICNRLTLIFVDQFITALEDSSFLVANPDVSRRRTLRAYTLTRAFKSIAVVVWLTIWIITILTILEVNSASILAAGSLIGLALSIIFNDLIRDIINGIFILIDDQFAVGDFIAVGELSGKVENINLRITQLRSTNGNLITLPNRIITSIQNFSNGWSQVDLTLNVDYNTDVDQALQVVDQVAQTMNQDPIWSFYILEPPRVLGVDQLDHSGIGIRIFIKTKPLEQWPVAREYRRRLKIAFDQHNISIGIPQQSIQFTDSHRINGATSEKH</sequence>
<evidence type="ECO:0000256" key="2">
    <source>
        <dbReference type="ARBA" id="ARBA00008017"/>
    </source>
</evidence>
<reference evidence="10" key="1">
    <citation type="submission" date="2019-10" db="EMBL/GenBank/DDBJ databases">
        <authorList>
            <consortium name="Genoscope - CEA"/>
            <person name="William W."/>
        </authorList>
    </citation>
    <scope>NUCLEOTIDE SEQUENCE [LARGE SCALE GENOMIC DNA]</scope>
    <source>
        <strain evidence="10">BBR_PRJEB10994</strain>
    </source>
</reference>
<feature type="domain" description="Mechanosensitive ion channel MscS" evidence="8">
    <location>
        <begin position="376"/>
        <end position="440"/>
    </location>
</feature>
<evidence type="ECO:0000259" key="8">
    <source>
        <dbReference type="Pfam" id="PF00924"/>
    </source>
</evidence>
<feature type="transmembrane region" description="Helical" evidence="7">
    <location>
        <begin position="270"/>
        <end position="290"/>
    </location>
</feature>
<comment type="subcellular location">
    <subcellularLocation>
        <location evidence="1">Cell membrane</location>
        <topology evidence="1">Multi-pass membrane protein</topology>
    </subcellularLocation>
</comment>
<dbReference type="InterPro" id="IPR006685">
    <property type="entry name" value="MscS_channel_2nd"/>
</dbReference>
<dbReference type="FunFam" id="2.30.30.60:FF:000001">
    <property type="entry name" value="MscS Mechanosensitive ion channel"/>
    <property type="match status" value="1"/>
</dbReference>
<name>A0A7Z9DUU4_9CYAN</name>
<proteinExistence type="inferred from homology"/>
<dbReference type="InterPro" id="IPR049278">
    <property type="entry name" value="MS_channel_C"/>
</dbReference>
<keyword evidence="11" id="KW-1185">Reference proteome</keyword>
<evidence type="ECO:0000256" key="4">
    <source>
        <dbReference type="ARBA" id="ARBA00022692"/>
    </source>
</evidence>
<dbReference type="InterPro" id="IPR010920">
    <property type="entry name" value="LSM_dom_sf"/>
</dbReference>
<evidence type="ECO:0000313" key="11">
    <source>
        <dbReference type="Proteomes" id="UP000182190"/>
    </source>
</evidence>
<feature type="transmembrane region" description="Helical" evidence="7">
    <location>
        <begin position="247"/>
        <end position="264"/>
    </location>
</feature>
<keyword evidence="4 7" id="KW-0812">Transmembrane</keyword>
<dbReference type="Gene3D" id="1.10.287.1260">
    <property type="match status" value="1"/>
</dbReference>
<dbReference type="GO" id="GO:0005886">
    <property type="term" value="C:plasma membrane"/>
    <property type="evidence" value="ECO:0007669"/>
    <property type="project" value="UniProtKB-SubCell"/>
</dbReference>
<dbReference type="OrthoDB" id="9809206at2"/>
<dbReference type="GO" id="GO:0008381">
    <property type="term" value="F:mechanosensitive monoatomic ion channel activity"/>
    <property type="evidence" value="ECO:0007669"/>
    <property type="project" value="InterPro"/>
</dbReference>
<dbReference type="RefSeq" id="WP_083623415.1">
    <property type="nucleotide sequence ID" value="NZ_LR735026.1"/>
</dbReference>
<keyword evidence="6 7" id="KW-0472">Membrane</keyword>
<dbReference type="PANTHER" id="PTHR30460">
    <property type="entry name" value="MODERATE CONDUCTANCE MECHANOSENSITIVE CHANNEL YBIO"/>
    <property type="match status" value="1"/>
</dbReference>
<dbReference type="InterPro" id="IPR045276">
    <property type="entry name" value="YbiO_bact"/>
</dbReference>
<feature type="transmembrane region" description="Helical" evidence="7">
    <location>
        <begin position="358"/>
        <end position="378"/>
    </location>
</feature>
<gene>
    <name evidence="10" type="ORF">PL9631_1040006</name>
</gene>